<keyword evidence="5 6" id="KW-0472">Membrane</keyword>
<dbReference type="KEGG" id="erx:ATZ35_12275"/>
<evidence type="ECO:0000256" key="3">
    <source>
        <dbReference type="ARBA" id="ARBA00022692"/>
    </source>
</evidence>
<keyword evidence="4 6" id="KW-1133">Transmembrane helix</keyword>
<feature type="domain" description="VTT" evidence="7">
    <location>
        <begin position="68"/>
        <end position="185"/>
    </location>
</feature>
<sequence length="199" mass="21641">MSIALSRKIINCISIVGIIATIAVTIYFIRLGVFKDVDALRGLVGNSVILGPILFMLIQIIQVVIPIIPGGISCAAGVLIFGPFAGFIYNYVGIAIGSVIIFLLGRQYGKPFILSLVSDKTYNKYIGWLDNEKRFERLFALAIFLPIAPDDALCLMAGLTKMSLKKFTLIIILAKPVSIFLYSLALIYGGTFLNGLLGF</sequence>
<proteinExistence type="inferred from homology"/>
<feature type="transmembrane region" description="Helical" evidence="6">
    <location>
        <begin position="53"/>
        <end position="81"/>
    </location>
</feature>
<comment type="similarity">
    <text evidence="6">Belongs to the TVP38/TMEM64 family.</text>
</comment>
<dbReference type="STRING" id="118060.ATZ35_12275"/>
<keyword evidence="9" id="KW-1185">Reference proteome</keyword>
<accession>A0A0U2XAI7</accession>
<evidence type="ECO:0000256" key="1">
    <source>
        <dbReference type="ARBA" id="ARBA00004651"/>
    </source>
</evidence>
<dbReference type="PANTHER" id="PTHR12677">
    <property type="entry name" value="GOLGI APPARATUS MEMBRANE PROTEIN TVP38-RELATED"/>
    <property type="match status" value="1"/>
</dbReference>
<evidence type="ECO:0000256" key="5">
    <source>
        <dbReference type="ARBA" id="ARBA00023136"/>
    </source>
</evidence>
<dbReference type="EMBL" id="CP013655">
    <property type="protein sequence ID" value="ALS37895.1"/>
    <property type="molecule type" value="Genomic_DNA"/>
</dbReference>
<dbReference type="Proteomes" id="UP000067523">
    <property type="component" value="Chromosome"/>
</dbReference>
<evidence type="ECO:0000313" key="8">
    <source>
        <dbReference type="EMBL" id="ALS37895.1"/>
    </source>
</evidence>
<dbReference type="AlphaFoldDB" id="A0A0U2XAI7"/>
<dbReference type="InterPro" id="IPR015414">
    <property type="entry name" value="TMEM64"/>
</dbReference>
<feature type="transmembrane region" description="Helical" evidence="6">
    <location>
        <begin position="138"/>
        <end position="160"/>
    </location>
</feature>
<dbReference type="PANTHER" id="PTHR12677:SF49">
    <property type="entry name" value="TVP38_TMEM64 FAMILY MEMBRANE PROTEIN"/>
    <property type="match status" value="1"/>
</dbReference>
<keyword evidence="2 6" id="KW-1003">Cell membrane</keyword>
<dbReference type="GO" id="GO:0005886">
    <property type="term" value="C:plasma membrane"/>
    <property type="evidence" value="ECO:0007669"/>
    <property type="project" value="UniProtKB-SubCell"/>
</dbReference>
<feature type="transmembrane region" description="Helical" evidence="6">
    <location>
        <begin position="167"/>
        <end position="189"/>
    </location>
</feature>
<feature type="transmembrane region" description="Helical" evidence="6">
    <location>
        <begin position="12"/>
        <end position="33"/>
    </location>
</feature>
<reference evidence="9" key="1">
    <citation type="submission" date="2015-12" db="EMBL/GenBank/DDBJ databases">
        <authorList>
            <person name="Lauer A."/>
            <person name="Humrighouse B."/>
            <person name="Loparev V."/>
            <person name="Shewmaker P.L."/>
            <person name="Whitney A.M."/>
            <person name="McLaughlin R.W."/>
        </authorList>
    </citation>
    <scope>NUCLEOTIDE SEQUENCE [LARGE SCALE GENOMIC DNA]</scope>
    <source>
        <strain evidence="9">LMG 26678</strain>
    </source>
</reference>
<keyword evidence="3 6" id="KW-0812">Transmembrane</keyword>
<evidence type="ECO:0000259" key="7">
    <source>
        <dbReference type="Pfam" id="PF09335"/>
    </source>
</evidence>
<evidence type="ECO:0000256" key="4">
    <source>
        <dbReference type="ARBA" id="ARBA00022989"/>
    </source>
</evidence>
<evidence type="ECO:0000256" key="2">
    <source>
        <dbReference type="ARBA" id="ARBA00022475"/>
    </source>
</evidence>
<dbReference type="Pfam" id="PF09335">
    <property type="entry name" value="VTT_dom"/>
    <property type="match status" value="1"/>
</dbReference>
<dbReference type="InterPro" id="IPR032816">
    <property type="entry name" value="VTT_dom"/>
</dbReference>
<comment type="subcellular location">
    <subcellularLocation>
        <location evidence="1 6">Cell membrane</location>
        <topology evidence="1 6">Multi-pass membrane protein</topology>
    </subcellularLocation>
</comment>
<evidence type="ECO:0000256" key="6">
    <source>
        <dbReference type="RuleBase" id="RU366058"/>
    </source>
</evidence>
<feature type="transmembrane region" description="Helical" evidence="6">
    <location>
        <begin position="88"/>
        <end position="108"/>
    </location>
</feature>
<organism evidence="8 9">
    <name type="scientific">Enterococcus rotai</name>
    <dbReference type="NCBI Taxonomy" id="118060"/>
    <lineage>
        <taxon>Bacteria</taxon>
        <taxon>Bacillati</taxon>
        <taxon>Bacillota</taxon>
        <taxon>Bacilli</taxon>
        <taxon>Lactobacillales</taxon>
        <taxon>Enterococcaceae</taxon>
        <taxon>Enterococcus</taxon>
    </lineage>
</organism>
<protein>
    <recommendedName>
        <fullName evidence="6">TVP38/TMEM64 family membrane protein</fullName>
    </recommendedName>
</protein>
<gene>
    <name evidence="8" type="ORF">ATZ35_12275</name>
</gene>
<name>A0A0U2XAI7_9ENTE</name>
<evidence type="ECO:0000313" key="9">
    <source>
        <dbReference type="Proteomes" id="UP000067523"/>
    </source>
</evidence>